<sequence length="191" mass="22018">MKVMLLSSYLPRPHVPGNVPFISSRIKALIKKNIDVRSFLVSNTSEVDYNFKDIGLFEHQVKVMNFYFEDCWEDKNKILDLIESLKDQYYKSGCDIIHAHAAFPAGYIASLLKDKYNISYVLTIHGSDIHTTPFEDNQFSRQVKELTIKALKKAECVISVSDFLIKKAFLLTDKIKRFEIIPNGIDSMFKN</sequence>
<dbReference type="Pfam" id="PF13439">
    <property type="entry name" value="Glyco_transf_4"/>
    <property type="match status" value="1"/>
</dbReference>
<dbReference type="InterPro" id="IPR028098">
    <property type="entry name" value="Glyco_trans_4-like_N"/>
</dbReference>
<name>A0A2N5ZKH5_MUIH1</name>
<evidence type="ECO:0000313" key="2">
    <source>
        <dbReference type="EMBL" id="PLX19114.1"/>
    </source>
</evidence>
<comment type="caution">
    <text evidence="2">The sequence shown here is derived from an EMBL/GenBank/DDBJ whole genome shotgun (WGS) entry which is preliminary data.</text>
</comment>
<evidence type="ECO:0000313" key="3">
    <source>
        <dbReference type="Proteomes" id="UP000234857"/>
    </source>
</evidence>
<accession>A0A2N5ZKH5</accession>
<reference evidence="2 3" key="1">
    <citation type="submission" date="2017-11" db="EMBL/GenBank/DDBJ databases">
        <title>Genome-resolved metagenomics identifies genetic mobility, metabolic interactions, and unexpected diversity in perchlorate-reducing communities.</title>
        <authorList>
            <person name="Barnum T.P."/>
            <person name="Figueroa I.A."/>
            <person name="Carlstrom C.I."/>
            <person name="Lucas L.N."/>
            <person name="Engelbrektson A.L."/>
            <person name="Coates J.D."/>
        </authorList>
    </citation>
    <scope>NUCLEOTIDE SEQUENCE [LARGE SCALE GENOMIC DNA]</scope>
    <source>
        <strain evidence="2">BM706</strain>
    </source>
</reference>
<dbReference type="AlphaFoldDB" id="A0A2N5ZKH5"/>
<dbReference type="Gene3D" id="3.40.50.2000">
    <property type="entry name" value="Glycogen Phosphorylase B"/>
    <property type="match status" value="1"/>
</dbReference>
<feature type="domain" description="Glycosyltransferase subfamily 4-like N-terminal" evidence="1">
    <location>
        <begin position="27"/>
        <end position="186"/>
    </location>
</feature>
<evidence type="ECO:0000259" key="1">
    <source>
        <dbReference type="Pfam" id="PF13439"/>
    </source>
</evidence>
<dbReference type="Proteomes" id="UP000234857">
    <property type="component" value="Unassembled WGS sequence"/>
</dbReference>
<organism evidence="2 3">
    <name type="scientific">Muiribacterium halophilum</name>
    <dbReference type="NCBI Taxonomy" id="2053465"/>
    <lineage>
        <taxon>Bacteria</taxon>
        <taxon>Candidatus Muiribacteriota</taxon>
        <taxon>Candidatus Muiribacteriia</taxon>
        <taxon>Candidatus Muiribacteriales</taxon>
        <taxon>Candidatus Muiribacteriaceae</taxon>
        <taxon>Candidatus Muiribacterium</taxon>
    </lineage>
</organism>
<gene>
    <name evidence="2" type="ORF">C0601_02775</name>
</gene>
<dbReference type="EMBL" id="PKTG01000041">
    <property type="protein sequence ID" value="PLX19114.1"/>
    <property type="molecule type" value="Genomic_DNA"/>
</dbReference>
<protein>
    <recommendedName>
        <fullName evidence="1">Glycosyltransferase subfamily 4-like N-terminal domain-containing protein</fullName>
    </recommendedName>
</protein>
<dbReference type="SUPFAM" id="SSF53756">
    <property type="entry name" value="UDP-Glycosyltransferase/glycogen phosphorylase"/>
    <property type="match status" value="1"/>
</dbReference>
<proteinExistence type="predicted"/>